<evidence type="ECO:0000256" key="3">
    <source>
        <dbReference type="SAM" id="MobiDB-lite"/>
    </source>
</evidence>
<dbReference type="EMBL" id="LT629758">
    <property type="protein sequence ID" value="SDT80582.1"/>
    <property type="molecule type" value="Genomic_DNA"/>
</dbReference>
<comment type="similarity">
    <text evidence="1">Belongs to the ATP-dependent AMP-binding enzyme family.</text>
</comment>
<evidence type="ECO:0000313" key="6">
    <source>
        <dbReference type="EMBL" id="SDT80582.1"/>
    </source>
</evidence>
<evidence type="ECO:0000256" key="1">
    <source>
        <dbReference type="ARBA" id="ARBA00006432"/>
    </source>
</evidence>
<dbReference type="Pfam" id="PF00501">
    <property type="entry name" value="AMP-binding"/>
    <property type="match status" value="1"/>
</dbReference>
<dbReference type="RefSeq" id="WP_092555799.1">
    <property type="nucleotide sequence ID" value="NZ_BOMJ01000098.1"/>
</dbReference>
<dbReference type="GO" id="GO:0006631">
    <property type="term" value="P:fatty acid metabolic process"/>
    <property type="evidence" value="ECO:0007669"/>
    <property type="project" value="TreeGrafter"/>
</dbReference>
<sequence>MIRSTVWRTLRDRAATAPTSPAVSVRGQTGQWRTLTWRDFVDLVDFRAARSTGVRVGARDAVLVEEPNGPEFLASVVAAWAVGRSPLVVPHGIPENERAALLGKLHATGGAFDGGAETADGSEPDLAWFFPSGGTTGLPTLTPVRGLPRDLVASQQMLLSQMRWKPEGTQLVMGPLSHTAPFTSALAGLAGGNHVVVLQRWSLPAVLDAARRYPPTWFQTTPHQMSMIAAHEPAFTALVARLDGMMHTAAPCPEKVKAVWMDRIGPERVYELYGSTQMVGAVFCSGEQWLAHPGTVGRPFMTQVRVVDQRGRRLPPGQVGEIYLRSAATQRLQPAQLRHVRTLPGGFCSVGDLGNVDADGYLYLTDRVDDVIIVGGANVSTREIEAVLLRHPRVTDTVVVGRADSLLGMVPAAVIVADNAGPAPGIPDIQAHCRASLSAHKVPVHVEFVPAIERSPAGKVQRFKYRDHDDAGRRDPAPRR</sequence>
<dbReference type="Proteomes" id="UP000198688">
    <property type="component" value="Chromosome I"/>
</dbReference>
<feature type="compositionally biased region" description="Basic and acidic residues" evidence="3">
    <location>
        <begin position="464"/>
        <end position="480"/>
    </location>
</feature>
<dbReference type="GO" id="GO:0031956">
    <property type="term" value="F:medium-chain fatty acid-CoA ligase activity"/>
    <property type="evidence" value="ECO:0007669"/>
    <property type="project" value="TreeGrafter"/>
</dbReference>
<organism evidence="6 7">
    <name type="scientific">Actinoplanes derwentensis</name>
    <dbReference type="NCBI Taxonomy" id="113562"/>
    <lineage>
        <taxon>Bacteria</taxon>
        <taxon>Bacillati</taxon>
        <taxon>Actinomycetota</taxon>
        <taxon>Actinomycetes</taxon>
        <taxon>Micromonosporales</taxon>
        <taxon>Micromonosporaceae</taxon>
        <taxon>Actinoplanes</taxon>
    </lineage>
</organism>
<dbReference type="OrthoDB" id="9803968at2"/>
<dbReference type="Pfam" id="PF13193">
    <property type="entry name" value="AMP-binding_C"/>
    <property type="match status" value="1"/>
</dbReference>
<evidence type="ECO:0000259" key="5">
    <source>
        <dbReference type="Pfam" id="PF13193"/>
    </source>
</evidence>
<dbReference type="PANTHER" id="PTHR43201">
    <property type="entry name" value="ACYL-COA SYNTHETASE"/>
    <property type="match status" value="1"/>
</dbReference>
<dbReference type="InterPro" id="IPR000873">
    <property type="entry name" value="AMP-dep_synth/lig_dom"/>
</dbReference>
<dbReference type="Gene3D" id="3.40.50.12780">
    <property type="entry name" value="N-terminal domain of ligase-like"/>
    <property type="match status" value="1"/>
</dbReference>
<feature type="domain" description="AMP-binding enzyme C-terminal" evidence="5">
    <location>
        <begin position="383"/>
        <end position="459"/>
    </location>
</feature>
<feature type="region of interest" description="Disordered" evidence="3">
    <location>
        <begin position="459"/>
        <end position="480"/>
    </location>
</feature>
<keyword evidence="2 6" id="KW-0436">Ligase</keyword>
<dbReference type="STRING" id="113562.SAMN04489716_9266"/>
<dbReference type="SUPFAM" id="SSF56801">
    <property type="entry name" value="Acetyl-CoA synthetase-like"/>
    <property type="match status" value="1"/>
</dbReference>
<name>A0A1H2DDK6_9ACTN</name>
<dbReference type="InterPro" id="IPR042099">
    <property type="entry name" value="ANL_N_sf"/>
</dbReference>
<proteinExistence type="inferred from homology"/>
<dbReference type="InterPro" id="IPR025110">
    <property type="entry name" value="AMP-bd_C"/>
</dbReference>
<feature type="domain" description="AMP-dependent synthetase/ligase" evidence="4">
    <location>
        <begin position="120"/>
        <end position="328"/>
    </location>
</feature>
<reference evidence="6 7" key="1">
    <citation type="submission" date="2016-10" db="EMBL/GenBank/DDBJ databases">
        <authorList>
            <person name="de Groot N.N."/>
        </authorList>
    </citation>
    <scope>NUCLEOTIDE SEQUENCE [LARGE SCALE GENOMIC DNA]</scope>
    <source>
        <strain evidence="6 7">DSM 43941</strain>
    </source>
</reference>
<accession>A0A1H2DDK6</accession>
<evidence type="ECO:0000259" key="4">
    <source>
        <dbReference type="Pfam" id="PF00501"/>
    </source>
</evidence>
<keyword evidence="7" id="KW-1185">Reference proteome</keyword>
<evidence type="ECO:0000313" key="7">
    <source>
        <dbReference type="Proteomes" id="UP000198688"/>
    </source>
</evidence>
<protein>
    <submittedName>
        <fullName evidence="6">Bile acid-coenzyme A ligase</fullName>
    </submittedName>
</protein>
<dbReference type="InterPro" id="IPR045851">
    <property type="entry name" value="AMP-bd_C_sf"/>
</dbReference>
<dbReference type="PANTHER" id="PTHR43201:SF5">
    <property type="entry name" value="MEDIUM-CHAIN ACYL-COA LIGASE ACSF2, MITOCHONDRIAL"/>
    <property type="match status" value="1"/>
</dbReference>
<dbReference type="AlphaFoldDB" id="A0A1H2DDK6"/>
<gene>
    <name evidence="6" type="ORF">SAMN04489716_9266</name>
</gene>
<evidence type="ECO:0000256" key="2">
    <source>
        <dbReference type="ARBA" id="ARBA00022598"/>
    </source>
</evidence>
<dbReference type="Gene3D" id="3.30.300.30">
    <property type="match status" value="1"/>
</dbReference>